<evidence type="ECO:0000313" key="2">
    <source>
        <dbReference type="EMBL" id="CTQ48246.1"/>
    </source>
</evidence>
<protein>
    <submittedName>
        <fullName evidence="2">Beta-lactamase</fullName>
    </submittedName>
</protein>
<dbReference type="AlphaFoldDB" id="A0A0M6YGP1"/>
<sequence length="282" mass="29682">MIFTAHLTDDGLIVDDAPPLPWWSISKTMLAALCVKAHVRGDLDLDVPCAGRPWTLRDLLEHRAGLGDYGPLPAYRAAVAAGKPVWSTNDFLAAVPPDFPDAPPQTRFSYSNIGYLLARQALESATGRTFADLLTDLTVPFGLDSVRLATLPEDFADLPFRSDDYHPGWVAHGCVIGTPGDAVRLLQLILTDPGLAPMQAAKSLPFHDPARVWTSTGYGLGLMIGTVGSAGRALGHSGGGPFSACAAYAFPDLPGAPITAAFVSGGDEAPAEHHALRHAIGA</sequence>
<dbReference type="InterPro" id="IPR012338">
    <property type="entry name" value="Beta-lactam/transpept-like"/>
</dbReference>
<feature type="domain" description="Beta-lactamase-related" evidence="1">
    <location>
        <begin position="21"/>
        <end position="278"/>
    </location>
</feature>
<reference evidence="2 3" key="1">
    <citation type="submission" date="2015-07" db="EMBL/GenBank/DDBJ databases">
        <authorList>
            <person name="Noorani M."/>
        </authorList>
    </citation>
    <scope>NUCLEOTIDE SEQUENCE [LARGE SCALE GENOMIC DNA]</scope>
    <source>
        <strain evidence="2 3">CECT 7802</strain>
    </source>
</reference>
<dbReference type="EMBL" id="CXSU01000005">
    <property type="protein sequence ID" value="CTQ48246.1"/>
    <property type="molecule type" value="Genomic_DNA"/>
</dbReference>
<dbReference type="PANTHER" id="PTHR46825">
    <property type="entry name" value="D-ALANYL-D-ALANINE-CARBOXYPEPTIDASE/ENDOPEPTIDASE AMPH"/>
    <property type="match status" value="1"/>
</dbReference>
<accession>A0A0M6YGP1</accession>
<proteinExistence type="predicted"/>
<evidence type="ECO:0000259" key="1">
    <source>
        <dbReference type="Pfam" id="PF00144"/>
    </source>
</evidence>
<dbReference type="OrthoDB" id="5377981at2"/>
<dbReference type="InterPro" id="IPR050491">
    <property type="entry name" value="AmpC-like"/>
</dbReference>
<keyword evidence="3" id="KW-1185">Reference proteome</keyword>
<organism evidence="2 3">
    <name type="scientific">Jannaschia donghaensis</name>
    <dbReference type="NCBI Taxonomy" id="420998"/>
    <lineage>
        <taxon>Bacteria</taxon>
        <taxon>Pseudomonadati</taxon>
        <taxon>Pseudomonadota</taxon>
        <taxon>Alphaproteobacteria</taxon>
        <taxon>Rhodobacterales</taxon>
        <taxon>Roseobacteraceae</taxon>
        <taxon>Jannaschia</taxon>
    </lineage>
</organism>
<dbReference type="Proteomes" id="UP000049222">
    <property type="component" value="Unassembled WGS sequence"/>
</dbReference>
<dbReference type="InterPro" id="IPR001466">
    <property type="entry name" value="Beta-lactam-related"/>
</dbReference>
<dbReference type="PANTHER" id="PTHR46825:SF7">
    <property type="entry name" value="D-ALANYL-D-ALANINE CARBOXYPEPTIDASE"/>
    <property type="match status" value="1"/>
</dbReference>
<evidence type="ECO:0000313" key="3">
    <source>
        <dbReference type="Proteomes" id="UP000049222"/>
    </source>
</evidence>
<gene>
    <name evidence="2" type="ORF">JDO7802_00248</name>
</gene>
<dbReference type="SUPFAM" id="SSF56601">
    <property type="entry name" value="beta-lactamase/transpeptidase-like"/>
    <property type="match status" value="1"/>
</dbReference>
<dbReference type="Pfam" id="PF00144">
    <property type="entry name" value="Beta-lactamase"/>
    <property type="match status" value="1"/>
</dbReference>
<dbReference type="RefSeq" id="WP_055081873.1">
    <property type="nucleotide sequence ID" value="NZ_CXSU01000005.1"/>
</dbReference>
<dbReference type="STRING" id="420998.JDO7802_00248"/>
<dbReference type="Gene3D" id="3.40.710.10">
    <property type="entry name" value="DD-peptidase/beta-lactamase superfamily"/>
    <property type="match status" value="1"/>
</dbReference>
<name>A0A0M6YGP1_9RHOB</name>